<dbReference type="EMBL" id="ML977224">
    <property type="protein sequence ID" value="KAF1980740.1"/>
    <property type="molecule type" value="Genomic_DNA"/>
</dbReference>
<evidence type="ECO:0000313" key="2">
    <source>
        <dbReference type="Proteomes" id="UP000800041"/>
    </source>
</evidence>
<keyword evidence="2" id="KW-1185">Reference proteome</keyword>
<proteinExistence type="predicted"/>
<accession>A0A6G1GIT2</accession>
<dbReference type="Proteomes" id="UP000800041">
    <property type="component" value="Unassembled WGS sequence"/>
</dbReference>
<dbReference type="AlphaFoldDB" id="A0A6G1GIT2"/>
<gene>
    <name evidence="1" type="ORF">K402DRAFT_267460</name>
</gene>
<name>A0A6G1GIT2_9PEZI</name>
<evidence type="ECO:0000313" key="1">
    <source>
        <dbReference type="EMBL" id="KAF1980740.1"/>
    </source>
</evidence>
<protein>
    <submittedName>
        <fullName evidence="1">Uncharacterized protein</fullName>
    </submittedName>
</protein>
<organism evidence="1 2">
    <name type="scientific">Aulographum hederae CBS 113979</name>
    <dbReference type="NCBI Taxonomy" id="1176131"/>
    <lineage>
        <taxon>Eukaryota</taxon>
        <taxon>Fungi</taxon>
        <taxon>Dikarya</taxon>
        <taxon>Ascomycota</taxon>
        <taxon>Pezizomycotina</taxon>
        <taxon>Dothideomycetes</taxon>
        <taxon>Pleosporomycetidae</taxon>
        <taxon>Aulographales</taxon>
        <taxon>Aulographaceae</taxon>
    </lineage>
</organism>
<reference evidence="1" key="1">
    <citation type="journal article" date="2020" name="Stud. Mycol.">
        <title>101 Dothideomycetes genomes: a test case for predicting lifestyles and emergence of pathogens.</title>
        <authorList>
            <person name="Haridas S."/>
            <person name="Albert R."/>
            <person name="Binder M."/>
            <person name="Bloem J."/>
            <person name="Labutti K."/>
            <person name="Salamov A."/>
            <person name="Andreopoulos B."/>
            <person name="Baker S."/>
            <person name="Barry K."/>
            <person name="Bills G."/>
            <person name="Bluhm B."/>
            <person name="Cannon C."/>
            <person name="Castanera R."/>
            <person name="Culley D."/>
            <person name="Daum C."/>
            <person name="Ezra D."/>
            <person name="Gonzalez J."/>
            <person name="Henrissat B."/>
            <person name="Kuo A."/>
            <person name="Liang C."/>
            <person name="Lipzen A."/>
            <person name="Lutzoni F."/>
            <person name="Magnuson J."/>
            <person name="Mondo S."/>
            <person name="Nolan M."/>
            <person name="Ohm R."/>
            <person name="Pangilinan J."/>
            <person name="Park H.-J."/>
            <person name="Ramirez L."/>
            <person name="Alfaro M."/>
            <person name="Sun H."/>
            <person name="Tritt A."/>
            <person name="Yoshinaga Y."/>
            <person name="Zwiers L.-H."/>
            <person name="Turgeon B."/>
            <person name="Goodwin S."/>
            <person name="Spatafora J."/>
            <person name="Crous P."/>
            <person name="Grigoriev I."/>
        </authorList>
    </citation>
    <scope>NUCLEOTIDE SEQUENCE</scope>
    <source>
        <strain evidence="1">CBS 113979</strain>
    </source>
</reference>
<sequence length="215" mass="23429">MNATATKSTTKQTSTHAMIPIPPCSIRCKSPNPAHTLSLPSIHPKAPPSPTFSLLIYLSSASPYYICNSTSRTTTSLREHSGQLDKANVRCPLKISAEMQHAGRIAVALQHDDRQRSIWRKSERRGVAVPSSAAPIGKSQLLGTWSVIPSKIQRSSNGECITTWMVVLVSRSLQASSNESKQVRRLPFCLPTSRALDLHLLPQKSLQPAPAAQMS</sequence>